<dbReference type="PANTHER" id="PTHR38011">
    <property type="entry name" value="DIHYDROFOLATE REDUCTASE FAMILY PROTEIN (AFU_ORTHOLOGUE AFUA_8G06820)"/>
    <property type="match status" value="1"/>
</dbReference>
<accession>A0A1L8CK07</accession>
<evidence type="ECO:0000256" key="3">
    <source>
        <dbReference type="ARBA" id="ARBA00023002"/>
    </source>
</evidence>
<keyword evidence="2" id="KW-0521">NADP</keyword>
<dbReference type="SUPFAM" id="SSF53597">
    <property type="entry name" value="Dihydrofolate reductase-like"/>
    <property type="match status" value="1"/>
</dbReference>
<evidence type="ECO:0000256" key="2">
    <source>
        <dbReference type="ARBA" id="ARBA00022857"/>
    </source>
</evidence>
<sequence length="279" mass="31050">MSSFQEDHSLLRLYPMPHESQSLYGVYQMLDLHRQAVAGDVLIYANYISSVDGRISLFHEQSGEFAVPASIANKRDWRLYQELAAQADVMITSARYFRQLAKGQAQDLLPVGMEPAYADLLSWRKQQGLKAQPDVVVISNSLDIPLSALDKLQGRTVSVLTGCGASAEKLQRLKQADISVHVFETDAVSGSALKQWLIDASYRSAYMIAGPEVHRTLISAQVLDRLFLTTHLSLLGGDRFHTVLSDVLDQPAKLSLLSLYLDQSASNHQLFAQYALQRE</sequence>
<dbReference type="Gene3D" id="3.40.430.10">
    <property type="entry name" value="Dihydrofolate Reductase, subunit A"/>
    <property type="match status" value="1"/>
</dbReference>
<dbReference type="InterPro" id="IPR024072">
    <property type="entry name" value="DHFR-like_dom_sf"/>
</dbReference>
<feature type="domain" description="Bacterial bifunctional deaminase-reductase C-terminal" evidence="4">
    <location>
        <begin position="43"/>
        <end position="258"/>
    </location>
</feature>
<evidence type="ECO:0000313" key="5">
    <source>
        <dbReference type="EMBL" id="GAV19236.1"/>
    </source>
</evidence>
<keyword evidence="3" id="KW-0560">Oxidoreductase</keyword>
<comment type="caution">
    <text evidence="5">The sequence shown here is derived from an EMBL/GenBank/DDBJ whole genome shotgun (WGS) entry which is preliminary data.</text>
</comment>
<organism evidence="5 6">
    <name type="scientific">Mariprofundus micogutta</name>
    <dbReference type="NCBI Taxonomy" id="1921010"/>
    <lineage>
        <taxon>Bacteria</taxon>
        <taxon>Pseudomonadati</taxon>
        <taxon>Pseudomonadota</taxon>
        <taxon>Candidatius Mariprofundia</taxon>
        <taxon>Mariprofundales</taxon>
        <taxon>Mariprofundaceae</taxon>
        <taxon>Mariprofundus</taxon>
    </lineage>
</organism>
<dbReference type="AlphaFoldDB" id="A0A1L8CK07"/>
<dbReference type="EMBL" id="BDFD01000001">
    <property type="protein sequence ID" value="GAV19236.1"/>
    <property type="molecule type" value="Genomic_DNA"/>
</dbReference>
<dbReference type="InterPro" id="IPR002734">
    <property type="entry name" value="RibDG_C"/>
</dbReference>
<dbReference type="STRING" id="1921010.MMIC_P0165"/>
<dbReference type="Proteomes" id="UP000231632">
    <property type="component" value="Unassembled WGS sequence"/>
</dbReference>
<protein>
    <submittedName>
        <fullName evidence="5">5-amino-6-(5-phosphoribosylamino)uracil reductase</fullName>
    </submittedName>
</protein>
<name>A0A1L8CK07_9PROT</name>
<dbReference type="Pfam" id="PF01872">
    <property type="entry name" value="RibD_C"/>
    <property type="match status" value="1"/>
</dbReference>
<dbReference type="GO" id="GO:0008703">
    <property type="term" value="F:5-amino-6-(5-phosphoribosylamino)uracil reductase activity"/>
    <property type="evidence" value="ECO:0007669"/>
    <property type="project" value="InterPro"/>
</dbReference>
<dbReference type="PANTHER" id="PTHR38011:SF7">
    <property type="entry name" value="2,5-DIAMINO-6-RIBOSYLAMINO-4(3H)-PYRIMIDINONE 5'-PHOSPHATE REDUCTASE"/>
    <property type="match status" value="1"/>
</dbReference>
<keyword evidence="6" id="KW-1185">Reference proteome</keyword>
<evidence type="ECO:0000259" key="4">
    <source>
        <dbReference type="Pfam" id="PF01872"/>
    </source>
</evidence>
<evidence type="ECO:0000256" key="1">
    <source>
        <dbReference type="ARBA" id="ARBA00005104"/>
    </source>
</evidence>
<dbReference type="InterPro" id="IPR050765">
    <property type="entry name" value="Riboflavin_Biosynth_HTPR"/>
</dbReference>
<dbReference type="GO" id="GO:0009231">
    <property type="term" value="P:riboflavin biosynthetic process"/>
    <property type="evidence" value="ECO:0007669"/>
    <property type="project" value="InterPro"/>
</dbReference>
<proteinExistence type="predicted"/>
<comment type="pathway">
    <text evidence="1">Cofactor biosynthesis; riboflavin biosynthesis.</text>
</comment>
<reference evidence="5 6" key="1">
    <citation type="journal article" date="2017" name="Arch. Microbiol.">
        <title>Mariprofundus micogutta sp. nov., a novel iron-oxidizing zetaproteobacterium isolated from a deep-sea hydrothermal field at the Bayonnaise knoll of the Izu-Ogasawara arc, and a description of Mariprofundales ord. nov. and Zetaproteobacteria classis nov.</title>
        <authorList>
            <person name="Makita H."/>
            <person name="Tanaka E."/>
            <person name="Mitsunobu S."/>
            <person name="Miyazaki M."/>
            <person name="Nunoura T."/>
            <person name="Uematsu K."/>
            <person name="Takaki Y."/>
            <person name="Nishi S."/>
            <person name="Shimamura S."/>
            <person name="Takai K."/>
        </authorList>
    </citation>
    <scope>NUCLEOTIDE SEQUENCE [LARGE SCALE GENOMIC DNA]</scope>
    <source>
        <strain evidence="5 6">ET2</strain>
    </source>
</reference>
<gene>
    <name evidence="5" type="ORF">MMIC_P0165</name>
</gene>
<evidence type="ECO:0000313" key="6">
    <source>
        <dbReference type="Proteomes" id="UP000231632"/>
    </source>
</evidence>
<dbReference type="RefSeq" id="WP_072658424.1">
    <property type="nucleotide sequence ID" value="NZ_BDFD01000001.1"/>
</dbReference>
<dbReference type="OrthoDB" id="5563679at2"/>